<keyword evidence="1" id="KW-0472">Membrane</keyword>
<proteinExistence type="predicted"/>
<feature type="transmembrane region" description="Helical" evidence="1">
    <location>
        <begin position="12"/>
        <end position="34"/>
    </location>
</feature>
<comment type="caution">
    <text evidence="2">The sequence shown here is derived from an EMBL/GenBank/DDBJ whole genome shotgun (WGS) entry which is preliminary data.</text>
</comment>
<evidence type="ECO:0000313" key="2">
    <source>
        <dbReference type="EMBL" id="KKL22139.1"/>
    </source>
</evidence>
<organism evidence="2">
    <name type="scientific">marine sediment metagenome</name>
    <dbReference type="NCBI Taxonomy" id="412755"/>
    <lineage>
        <taxon>unclassified sequences</taxon>
        <taxon>metagenomes</taxon>
        <taxon>ecological metagenomes</taxon>
    </lineage>
</organism>
<name>A0A0F9BJR1_9ZZZZ</name>
<protein>
    <submittedName>
        <fullName evidence="2">Uncharacterized protein</fullName>
    </submittedName>
</protein>
<feature type="transmembrane region" description="Helical" evidence="1">
    <location>
        <begin position="46"/>
        <end position="73"/>
    </location>
</feature>
<evidence type="ECO:0000256" key="1">
    <source>
        <dbReference type="SAM" id="Phobius"/>
    </source>
</evidence>
<gene>
    <name evidence="2" type="ORF">LCGC14_2438420</name>
</gene>
<reference evidence="2" key="1">
    <citation type="journal article" date="2015" name="Nature">
        <title>Complex archaea that bridge the gap between prokaryotes and eukaryotes.</title>
        <authorList>
            <person name="Spang A."/>
            <person name="Saw J.H."/>
            <person name="Jorgensen S.L."/>
            <person name="Zaremba-Niedzwiedzka K."/>
            <person name="Martijn J."/>
            <person name="Lind A.E."/>
            <person name="van Eijk R."/>
            <person name="Schleper C."/>
            <person name="Guy L."/>
            <person name="Ettema T.J."/>
        </authorList>
    </citation>
    <scope>NUCLEOTIDE SEQUENCE</scope>
</reference>
<dbReference type="EMBL" id="LAZR01037463">
    <property type="protein sequence ID" value="KKL22139.1"/>
    <property type="molecule type" value="Genomic_DNA"/>
</dbReference>
<accession>A0A0F9BJR1</accession>
<sequence length="83" mass="8967">MNRKLNAAALGWTAAVLAALSMLILGILGNFGLYTGAVEMMQKWHLFFDLSIGGIVAGIVEAAVFSFIAGYLFGWLYNMFTGE</sequence>
<dbReference type="AlphaFoldDB" id="A0A0F9BJR1"/>
<keyword evidence="1" id="KW-1133">Transmembrane helix</keyword>
<keyword evidence="1" id="KW-0812">Transmembrane</keyword>